<keyword evidence="5" id="KW-0560">Oxidoreductase</keyword>
<keyword evidence="10" id="KW-1185">Reference proteome</keyword>
<dbReference type="SUPFAM" id="SSF46626">
    <property type="entry name" value="Cytochrome c"/>
    <property type="match status" value="2"/>
</dbReference>
<dbReference type="InterPro" id="IPR051395">
    <property type="entry name" value="Cytochrome_c_Peroxidase/MauG"/>
</dbReference>
<evidence type="ECO:0000256" key="1">
    <source>
        <dbReference type="ARBA" id="ARBA00004196"/>
    </source>
</evidence>
<dbReference type="InterPro" id="IPR009056">
    <property type="entry name" value="Cyt_c-like_dom"/>
</dbReference>
<keyword evidence="4" id="KW-0732">Signal</keyword>
<evidence type="ECO:0000256" key="2">
    <source>
        <dbReference type="ARBA" id="ARBA00022617"/>
    </source>
</evidence>
<dbReference type="InterPro" id="IPR036909">
    <property type="entry name" value="Cyt_c-like_dom_sf"/>
</dbReference>
<comment type="subcellular location">
    <subcellularLocation>
        <location evidence="1">Cell envelope</location>
    </subcellularLocation>
</comment>
<reference evidence="9 10" key="2">
    <citation type="journal article" date="2022" name="Mar. Drugs">
        <title>Bioassay-Guided Fractionation Leads to the Detection of Cholic Acid Generated by the Rare Thalassomonas sp.</title>
        <authorList>
            <person name="Pheiffer F."/>
            <person name="Schneider Y.K."/>
            <person name="Hansen E.H."/>
            <person name="Andersen J.H."/>
            <person name="Isaksson J."/>
            <person name="Busche T."/>
            <person name="R C."/>
            <person name="Kalinowski J."/>
            <person name="Zyl L.V."/>
            <person name="Trindade M."/>
        </authorList>
    </citation>
    <scope>NUCLEOTIDE SEQUENCE [LARGE SCALE GENOMIC DNA]</scope>
    <source>
        <strain evidence="9 10">A5K-106</strain>
    </source>
</reference>
<evidence type="ECO:0000256" key="5">
    <source>
        <dbReference type="ARBA" id="ARBA00023002"/>
    </source>
</evidence>
<dbReference type="Proteomes" id="UP000032568">
    <property type="component" value="Chromosome"/>
</dbReference>
<evidence type="ECO:0000313" key="9">
    <source>
        <dbReference type="EMBL" id="WDE01749.1"/>
    </source>
</evidence>
<dbReference type="Pfam" id="PF03150">
    <property type="entry name" value="CCP_MauG"/>
    <property type="match status" value="1"/>
</dbReference>
<evidence type="ECO:0000256" key="4">
    <source>
        <dbReference type="ARBA" id="ARBA00022729"/>
    </source>
</evidence>
<dbReference type="KEGG" id="tact:SG35_004425"/>
<organism evidence="9 10">
    <name type="scientific">Thalassomonas actiniarum</name>
    <dbReference type="NCBI Taxonomy" id="485447"/>
    <lineage>
        <taxon>Bacteria</taxon>
        <taxon>Pseudomonadati</taxon>
        <taxon>Pseudomonadota</taxon>
        <taxon>Gammaproteobacteria</taxon>
        <taxon>Alteromonadales</taxon>
        <taxon>Colwelliaceae</taxon>
        <taxon>Thalassomonas</taxon>
    </lineage>
</organism>
<dbReference type="PANTHER" id="PTHR30600">
    <property type="entry name" value="CYTOCHROME C PEROXIDASE-RELATED"/>
    <property type="match status" value="1"/>
</dbReference>
<gene>
    <name evidence="9" type="ORF">SG35_004425</name>
</gene>
<dbReference type="AlphaFoldDB" id="A0AAE9YWN5"/>
<proteinExistence type="predicted"/>
<feature type="domain" description="Cytochrome c" evidence="8">
    <location>
        <begin position="70"/>
        <end position="204"/>
    </location>
</feature>
<dbReference type="GO" id="GO:0030313">
    <property type="term" value="C:cell envelope"/>
    <property type="evidence" value="ECO:0007669"/>
    <property type="project" value="UniProtKB-SubCell"/>
</dbReference>
<dbReference type="GO" id="GO:0046872">
    <property type="term" value="F:metal ion binding"/>
    <property type="evidence" value="ECO:0007669"/>
    <property type="project" value="UniProtKB-KW"/>
</dbReference>
<evidence type="ECO:0000259" key="8">
    <source>
        <dbReference type="PROSITE" id="PS51007"/>
    </source>
</evidence>
<reference evidence="9 10" key="1">
    <citation type="journal article" date="2015" name="Genome Announc.">
        <title>Draft Genome Sequences of Marine Isolates of Thalassomonas viridans and Thalassomonas actiniarum.</title>
        <authorList>
            <person name="Olonade I."/>
            <person name="van Zyl L.J."/>
            <person name="Trindade M."/>
        </authorList>
    </citation>
    <scope>NUCLEOTIDE SEQUENCE [LARGE SCALE GENOMIC DNA]</scope>
    <source>
        <strain evidence="9 10">A5K-106</strain>
    </source>
</reference>
<dbReference type="Gene3D" id="1.10.760.10">
    <property type="entry name" value="Cytochrome c-like domain"/>
    <property type="match status" value="2"/>
</dbReference>
<dbReference type="GO" id="GO:0009055">
    <property type="term" value="F:electron transfer activity"/>
    <property type="evidence" value="ECO:0007669"/>
    <property type="project" value="InterPro"/>
</dbReference>
<dbReference type="PROSITE" id="PS51007">
    <property type="entry name" value="CYTC"/>
    <property type="match status" value="2"/>
</dbReference>
<feature type="domain" description="Cytochrome c" evidence="8">
    <location>
        <begin position="223"/>
        <end position="354"/>
    </location>
</feature>
<keyword evidence="3 7" id="KW-0479">Metal-binding</keyword>
<dbReference type="InterPro" id="IPR004852">
    <property type="entry name" value="Di-haem_cyt_c_peroxidsae"/>
</dbReference>
<dbReference type="PANTHER" id="PTHR30600:SF10">
    <property type="entry name" value="BLL6722 PROTEIN"/>
    <property type="match status" value="1"/>
</dbReference>
<dbReference type="GO" id="GO:0004130">
    <property type="term" value="F:cytochrome-c peroxidase activity"/>
    <property type="evidence" value="ECO:0007669"/>
    <property type="project" value="TreeGrafter"/>
</dbReference>
<evidence type="ECO:0000256" key="7">
    <source>
        <dbReference type="PROSITE-ProRule" id="PRU00433"/>
    </source>
</evidence>
<evidence type="ECO:0000256" key="6">
    <source>
        <dbReference type="ARBA" id="ARBA00023004"/>
    </source>
</evidence>
<dbReference type="EMBL" id="CP059735">
    <property type="protein sequence ID" value="WDE01749.1"/>
    <property type="molecule type" value="Genomic_DNA"/>
</dbReference>
<protein>
    <submittedName>
        <fullName evidence="9">C-type cytochrome</fullName>
    </submittedName>
</protein>
<evidence type="ECO:0000256" key="3">
    <source>
        <dbReference type="ARBA" id="ARBA00022723"/>
    </source>
</evidence>
<evidence type="ECO:0000313" key="10">
    <source>
        <dbReference type="Proteomes" id="UP000032568"/>
    </source>
</evidence>
<dbReference type="GO" id="GO:0020037">
    <property type="term" value="F:heme binding"/>
    <property type="evidence" value="ECO:0007669"/>
    <property type="project" value="InterPro"/>
</dbReference>
<name>A0AAE9YWN5_9GAMM</name>
<keyword evidence="2 7" id="KW-0349">Heme</keyword>
<sequence>MNHTGSELPGDVAGQRPFILSSSCPASFELTESGACSLVTRYQFYDSVQQRGVGGTQTALPKHRSGFTAQQIDLGRYLFFDPLLSQDGSLSCAGCHHPELGFSDGLGRSIGIGKEPTGRGAPSLWNMTFLTSFFWDARADSLEQQARGPLYDKKEMANTPAQLLASIRSNAYYPEMFAQAFPGLDGPTLEQLYSALAAFQSSLISLNSRYDQYAHGFHQALTADEVAGLNVFRSFVARCAECHQPPLFTNNQVAVIGTPEPDGLPFDSGAEKTFNSAKLRGGFKVPSLRNISKTAPYMHSGRFKRLRDAVAFYNKGRGHAVPKNEQLQLHWHIREPKLTDEEMDRLVDFLGALTDESLLPQIPQVLPSGLKPVQSLPVAETAGEQKVLATETVATITTSNVTINQGN</sequence>
<keyword evidence="6 7" id="KW-0408">Iron</keyword>
<accession>A0AAE9YWN5</accession>